<evidence type="ECO:0000256" key="14">
    <source>
        <dbReference type="PIRSR" id="PIRSR634015-1"/>
    </source>
</evidence>
<comment type="catalytic activity">
    <reaction evidence="1">
        <text>Release of an N-terminal amino acid, Xaa-|-Yaa- from a peptide, amide or arylamide. Xaa is preferably Ala, but may be most amino acids including Pro (slow action). When a terminal hydrophobic residue is followed by a prolyl residue, the two may be released as an intact Xaa-Pro dipeptide.</text>
        <dbReference type="EC" id="3.4.11.2"/>
    </reaction>
</comment>
<evidence type="ECO:0000259" key="16">
    <source>
        <dbReference type="Pfam" id="PF01433"/>
    </source>
</evidence>
<evidence type="ECO:0000256" key="11">
    <source>
        <dbReference type="ARBA" id="ARBA00023049"/>
    </source>
</evidence>
<keyword evidence="11" id="KW-0482">Metalloprotease</keyword>
<keyword evidence="7" id="KW-0645">Protease</keyword>
<evidence type="ECO:0000256" key="3">
    <source>
        <dbReference type="ARBA" id="ARBA00010136"/>
    </source>
</evidence>
<protein>
    <recommendedName>
        <fullName evidence="5">Aminopeptidase N</fullName>
        <ecNumber evidence="4">3.4.11.2</ecNumber>
    </recommendedName>
    <alternativeName>
        <fullName evidence="12">Alanine aminopeptidase</fullName>
    </alternativeName>
    <alternativeName>
        <fullName evidence="13">Lysyl aminopeptidase</fullName>
    </alternativeName>
</protein>
<dbReference type="SUPFAM" id="SSF55486">
    <property type="entry name" value="Metalloproteases ('zincins'), catalytic domain"/>
    <property type="match status" value="1"/>
</dbReference>
<dbReference type="Proteomes" id="UP000188836">
    <property type="component" value="Unassembled WGS sequence"/>
</dbReference>
<accession>A0A1V2TD10</accession>
<reference evidence="18 19" key="1">
    <citation type="journal article" date="2016" name="Antonie Van Leeuwenhoek">
        <title>Nocardia donostiensis sp. nov., isolated from human respiratory specimens.</title>
        <authorList>
            <person name="Ercibengoa M."/>
            <person name="Bell M."/>
            <person name="Marimon J.M."/>
            <person name="Humrighouse B."/>
            <person name="Klenk H.P."/>
            <person name="Potter G."/>
            <person name="Perez-Trallero E."/>
        </authorList>
    </citation>
    <scope>NUCLEOTIDE SEQUENCE [LARGE SCALE GENOMIC DNA]</scope>
    <source>
        <strain evidence="18 19">X1655</strain>
    </source>
</reference>
<feature type="active site" description="Proton acceptor" evidence="14">
    <location>
        <position position="309"/>
    </location>
</feature>
<evidence type="ECO:0000256" key="12">
    <source>
        <dbReference type="ARBA" id="ARBA00029811"/>
    </source>
</evidence>
<evidence type="ECO:0000259" key="17">
    <source>
        <dbReference type="Pfam" id="PF17900"/>
    </source>
</evidence>
<dbReference type="InterPro" id="IPR034015">
    <property type="entry name" value="M1_LTA4H"/>
</dbReference>
<evidence type="ECO:0000256" key="10">
    <source>
        <dbReference type="ARBA" id="ARBA00022833"/>
    </source>
</evidence>
<dbReference type="GO" id="GO:0005737">
    <property type="term" value="C:cytoplasm"/>
    <property type="evidence" value="ECO:0007669"/>
    <property type="project" value="UniProtKB-SubCell"/>
</dbReference>
<evidence type="ECO:0000256" key="2">
    <source>
        <dbReference type="ARBA" id="ARBA00004496"/>
    </source>
</evidence>
<dbReference type="InterPro" id="IPR045357">
    <property type="entry name" value="Aminopeptidase_N-like_N"/>
</dbReference>
<evidence type="ECO:0000256" key="8">
    <source>
        <dbReference type="ARBA" id="ARBA00022723"/>
    </source>
</evidence>
<keyword evidence="6" id="KW-0963">Cytoplasm</keyword>
<evidence type="ECO:0000313" key="18">
    <source>
        <dbReference type="EMBL" id="ONM47400.1"/>
    </source>
</evidence>
<evidence type="ECO:0000256" key="9">
    <source>
        <dbReference type="ARBA" id="ARBA00022801"/>
    </source>
</evidence>
<feature type="active site" description="Proton donor" evidence="14">
    <location>
        <position position="384"/>
    </location>
</feature>
<name>A0A1V2TD10_9NOCA</name>
<proteinExistence type="inferred from homology"/>
<comment type="subcellular location">
    <subcellularLocation>
        <location evidence="2">Cytoplasm</location>
    </subcellularLocation>
</comment>
<gene>
    <name evidence="18" type="ORF">B0T46_17645</name>
</gene>
<dbReference type="AlphaFoldDB" id="A0A1V2TD10"/>
<dbReference type="PANTHER" id="PTHR45726">
    <property type="entry name" value="LEUKOTRIENE A-4 HYDROLASE"/>
    <property type="match status" value="1"/>
</dbReference>
<dbReference type="CDD" id="cd09603">
    <property type="entry name" value="M1_APN_like"/>
    <property type="match status" value="1"/>
</dbReference>
<dbReference type="Gene3D" id="1.10.390.10">
    <property type="entry name" value="Neutral Protease Domain 2"/>
    <property type="match status" value="1"/>
</dbReference>
<dbReference type="InterPro" id="IPR014782">
    <property type="entry name" value="Peptidase_M1_dom"/>
</dbReference>
<dbReference type="GO" id="GO:0008270">
    <property type="term" value="F:zinc ion binding"/>
    <property type="evidence" value="ECO:0007669"/>
    <property type="project" value="InterPro"/>
</dbReference>
<dbReference type="InterPro" id="IPR001930">
    <property type="entry name" value="Peptidase_M1"/>
</dbReference>
<dbReference type="SUPFAM" id="SSF63737">
    <property type="entry name" value="Leukotriene A4 hydrolase N-terminal domain"/>
    <property type="match status" value="1"/>
</dbReference>
<dbReference type="InterPro" id="IPR042097">
    <property type="entry name" value="Aminopeptidase_N-like_N_sf"/>
</dbReference>
<keyword evidence="10 15" id="KW-0862">Zinc</keyword>
<feature type="binding site" evidence="15">
    <location>
        <position position="308"/>
    </location>
    <ligand>
        <name>Zn(2+)</name>
        <dbReference type="ChEBI" id="CHEBI:29105"/>
        <note>catalytic</note>
    </ligand>
</feature>
<dbReference type="GO" id="GO:0016285">
    <property type="term" value="F:alanyl aminopeptidase activity"/>
    <property type="evidence" value="ECO:0007669"/>
    <property type="project" value="UniProtKB-EC"/>
</dbReference>
<dbReference type="GO" id="GO:0006508">
    <property type="term" value="P:proteolysis"/>
    <property type="evidence" value="ECO:0007669"/>
    <property type="project" value="UniProtKB-KW"/>
</dbReference>
<comment type="similarity">
    <text evidence="3">Belongs to the peptidase M1 family.</text>
</comment>
<evidence type="ECO:0000256" key="5">
    <source>
        <dbReference type="ARBA" id="ARBA00015611"/>
    </source>
</evidence>
<evidence type="ECO:0000256" key="4">
    <source>
        <dbReference type="ARBA" id="ARBA00012564"/>
    </source>
</evidence>
<comment type="caution">
    <text evidence="18">The sequence shown here is derived from an EMBL/GenBank/DDBJ whole genome shotgun (WGS) entry which is preliminary data.</text>
</comment>
<dbReference type="Pfam" id="PF17900">
    <property type="entry name" value="Peptidase_M1_N"/>
    <property type="match status" value="1"/>
</dbReference>
<feature type="domain" description="Aminopeptidase N-like N-terminal" evidence="17">
    <location>
        <begin position="39"/>
        <end position="210"/>
    </location>
</feature>
<dbReference type="InterPro" id="IPR027268">
    <property type="entry name" value="Peptidase_M4/M1_CTD_sf"/>
</dbReference>
<evidence type="ECO:0000256" key="6">
    <source>
        <dbReference type="ARBA" id="ARBA00022490"/>
    </source>
</evidence>
<dbReference type="EC" id="3.4.11.2" evidence="4"/>
<dbReference type="PANTHER" id="PTHR45726:SF3">
    <property type="entry name" value="LEUKOTRIENE A-4 HYDROLASE"/>
    <property type="match status" value="1"/>
</dbReference>
<keyword evidence="8 15" id="KW-0479">Metal-binding</keyword>
<sequence>MVRTARRPGSRRLMGGKFHDAPIDEYLPQNGNRGYRVSRYELELGYRVSSNRLTGRASITAVTTAEQPRFAFDIAQSMSVSKVLVNGAKPAKYTHQHGKLVITARQRIPAGGALAVVVQYAGRPEPVRGQWGEVGWEELTEGSLVAGQPNGAASWFPCDDHPSSKASYRIAITTDTPYYALANGTLVAKRTKASQTTWVYEQPEPMASYLATIQIGPYRRYDLVGADSSVPMRAVLPPRLRAAFDHDFGRQPQMMRVFSDLFGPYPFPSYTVVVTDDELEIPIEAQGMSIFGANHCDGRRGAERLVAHELAHQWFGNSLTIRQWRDIWLHEGFACYAEWIWSEAGGGPTADQLARTALQNLSREPQDIIVGDPGPQRMFDDRVYKRGALTLHALRLELGDTAFFELLREWTHRYRHASVSTEEFTDLAGHYSSSPLRTLWDRWLLAEPLPPLPPARAGQKTR</sequence>
<feature type="binding site" evidence="15">
    <location>
        <position position="312"/>
    </location>
    <ligand>
        <name>Zn(2+)</name>
        <dbReference type="ChEBI" id="CHEBI:29105"/>
        <note>catalytic</note>
    </ligand>
</feature>
<comment type="cofactor">
    <cofactor evidence="15">
        <name>Zn(2+)</name>
        <dbReference type="ChEBI" id="CHEBI:29105"/>
    </cofactor>
    <text evidence="15">Binds 1 zinc ion per subunit.</text>
</comment>
<organism evidence="18 19">
    <name type="scientific">Nocardia donostiensis</name>
    <dbReference type="NCBI Taxonomy" id="1538463"/>
    <lineage>
        <taxon>Bacteria</taxon>
        <taxon>Bacillati</taxon>
        <taxon>Actinomycetota</taxon>
        <taxon>Actinomycetes</taxon>
        <taxon>Mycobacteriales</taxon>
        <taxon>Nocardiaceae</taxon>
        <taxon>Nocardia</taxon>
    </lineage>
</organism>
<evidence type="ECO:0000256" key="15">
    <source>
        <dbReference type="PIRSR" id="PIRSR634015-3"/>
    </source>
</evidence>
<evidence type="ECO:0000256" key="1">
    <source>
        <dbReference type="ARBA" id="ARBA00000098"/>
    </source>
</evidence>
<dbReference type="STRING" id="1538463.B0T36_15415"/>
<dbReference type="PRINTS" id="PR00756">
    <property type="entry name" value="ALADIPTASE"/>
</dbReference>
<dbReference type="EMBL" id="MUMY01000015">
    <property type="protein sequence ID" value="ONM47400.1"/>
    <property type="molecule type" value="Genomic_DNA"/>
</dbReference>
<keyword evidence="19" id="KW-1185">Reference proteome</keyword>
<dbReference type="Gene3D" id="2.60.40.1730">
    <property type="entry name" value="tricorn interacting facor f3 domain"/>
    <property type="match status" value="1"/>
</dbReference>
<evidence type="ECO:0000256" key="13">
    <source>
        <dbReference type="ARBA" id="ARBA00031533"/>
    </source>
</evidence>
<feature type="domain" description="Peptidase M1 membrane alanine aminopeptidase" evidence="16">
    <location>
        <begin position="251"/>
        <end position="443"/>
    </location>
</feature>
<feature type="binding site" evidence="15">
    <location>
        <position position="331"/>
    </location>
    <ligand>
        <name>Zn(2+)</name>
        <dbReference type="ChEBI" id="CHEBI:29105"/>
        <note>catalytic</note>
    </ligand>
</feature>
<evidence type="ECO:0000256" key="7">
    <source>
        <dbReference type="ARBA" id="ARBA00022670"/>
    </source>
</evidence>
<evidence type="ECO:0000313" key="19">
    <source>
        <dbReference type="Proteomes" id="UP000188836"/>
    </source>
</evidence>
<dbReference type="GO" id="GO:0008237">
    <property type="term" value="F:metallopeptidase activity"/>
    <property type="evidence" value="ECO:0007669"/>
    <property type="project" value="UniProtKB-KW"/>
</dbReference>
<dbReference type="Pfam" id="PF01433">
    <property type="entry name" value="Peptidase_M1"/>
    <property type="match status" value="1"/>
</dbReference>
<keyword evidence="9" id="KW-0378">Hydrolase</keyword>